<feature type="compositionally biased region" description="Acidic residues" evidence="1">
    <location>
        <begin position="9"/>
        <end position="19"/>
    </location>
</feature>
<sequence length="146" mass="15837">MTERTDPEQAAELDGDQLDAADTLEQVAVEDVLDEGYSPQERDTRSHWGETPLEESLGEPLDSRLAQEVPDTWDHAPRGRENDRAGRLEAVAEGTWGQDSYARDAGLAGGAASAEEAAVHTVSLDDLERIETAEADGEDPVYDEAD</sequence>
<dbReference type="Pfam" id="PF18970">
    <property type="entry name" value="DUF5709"/>
    <property type="match status" value="1"/>
</dbReference>
<feature type="region of interest" description="Disordered" evidence="1">
    <location>
        <begin position="1"/>
        <end position="20"/>
    </location>
</feature>
<evidence type="ECO:0000313" key="3">
    <source>
        <dbReference type="EMBL" id="TNU73864.1"/>
    </source>
</evidence>
<feature type="compositionally biased region" description="Basic and acidic residues" evidence="1">
    <location>
        <begin position="72"/>
        <end position="87"/>
    </location>
</feature>
<dbReference type="RefSeq" id="WP_108719222.1">
    <property type="nucleotide sequence ID" value="NZ_DAMDJA010000141.1"/>
</dbReference>
<dbReference type="OrthoDB" id="3212066at2"/>
<dbReference type="InterPro" id="IPR043763">
    <property type="entry name" value="DUF5709"/>
</dbReference>
<keyword evidence="4" id="KW-1185">Reference proteome</keyword>
<gene>
    <name evidence="3" type="ORF">FH969_09250</name>
</gene>
<protein>
    <recommendedName>
        <fullName evidence="2">DUF5709 domain-containing protein</fullName>
    </recommendedName>
</protein>
<evidence type="ECO:0000256" key="1">
    <source>
        <dbReference type="SAM" id="MobiDB-lite"/>
    </source>
</evidence>
<feature type="region of interest" description="Disordered" evidence="1">
    <location>
        <begin position="31"/>
        <end position="89"/>
    </location>
</feature>
<dbReference type="AlphaFoldDB" id="A0A5C5BBF9"/>
<evidence type="ECO:0000313" key="4">
    <source>
        <dbReference type="Proteomes" id="UP000313849"/>
    </source>
</evidence>
<dbReference type="EMBL" id="VENP01000031">
    <property type="protein sequence ID" value="TNU73864.1"/>
    <property type="molecule type" value="Genomic_DNA"/>
</dbReference>
<proteinExistence type="predicted"/>
<comment type="caution">
    <text evidence="3">The sequence shown here is derived from an EMBL/GenBank/DDBJ whole genome shotgun (WGS) entry which is preliminary data.</text>
</comment>
<name>A0A5C5BBF9_9MICO</name>
<reference evidence="3 4" key="1">
    <citation type="submission" date="2019-06" db="EMBL/GenBank/DDBJ databases">
        <title>Draft genome sequence of Miniimonas arenae KCTC 19750T isolated from sea sand.</title>
        <authorList>
            <person name="Park S.-J."/>
        </authorList>
    </citation>
    <scope>NUCLEOTIDE SEQUENCE [LARGE SCALE GENOMIC DNA]</scope>
    <source>
        <strain evidence="3 4">KCTC 19750</strain>
    </source>
</reference>
<evidence type="ECO:0000259" key="2">
    <source>
        <dbReference type="Pfam" id="PF18970"/>
    </source>
</evidence>
<accession>A0A5C5BBF9</accession>
<organism evidence="3 4">
    <name type="scientific">Miniimonas arenae</name>
    <dbReference type="NCBI Taxonomy" id="676201"/>
    <lineage>
        <taxon>Bacteria</taxon>
        <taxon>Bacillati</taxon>
        <taxon>Actinomycetota</taxon>
        <taxon>Actinomycetes</taxon>
        <taxon>Micrococcales</taxon>
        <taxon>Beutenbergiaceae</taxon>
        <taxon>Miniimonas</taxon>
    </lineage>
</organism>
<dbReference type="Proteomes" id="UP000313849">
    <property type="component" value="Unassembled WGS sequence"/>
</dbReference>
<feature type="domain" description="DUF5709" evidence="2">
    <location>
        <begin position="80"/>
        <end position="122"/>
    </location>
</feature>